<keyword evidence="1" id="KW-1133">Transmembrane helix</keyword>
<evidence type="ECO:0000313" key="3">
    <source>
        <dbReference type="Proteomes" id="UP000003963"/>
    </source>
</evidence>
<name>D9WTP1_9ACTN</name>
<protein>
    <submittedName>
        <fullName evidence="2">Uncharacterized protein</fullName>
    </submittedName>
</protein>
<evidence type="ECO:0000256" key="1">
    <source>
        <dbReference type="SAM" id="Phobius"/>
    </source>
</evidence>
<feature type="transmembrane region" description="Helical" evidence="1">
    <location>
        <begin position="53"/>
        <end position="76"/>
    </location>
</feature>
<accession>D9WTP1</accession>
<dbReference type="EMBL" id="GG657754">
    <property type="protein sequence ID" value="EFL28435.1"/>
    <property type="molecule type" value="Genomic_DNA"/>
</dbReference>
<keyword evidence="1" id="KW-0472">Membrane</keyword>
<proteinExistence type="predicted"/>
<dbReference type="STRING" id="457427.SSOG_08149"/>
<evidence type="ECO:0000313" key="2">
    <source>
        <dbReference type="EMBL" id="EFL28435.1"/>
    </source>
</evidence>
<keyword evidence="1" id="KW-0812">Transmembrane</keyword>
<sequence length="235" mass="25791">MHPPRSGLGFPALVIETVVMHMQQGTEPEYVVRTDPGAVARARASSLRLLPRSAWAGVVGTVFVLLILGGATYLIFASGADPTFGTKMVLVLCLSGALLQLREGKHRFAAIRRIKQTWAVREISPVAMRVTGEGLWCVVDEAPEPVFLPWAAVTHLQVKRRERLSVLLVALIPNAATAPGVTGLDQPEVRRRTGRNGKGVWRLSVPVFPLHRHPVSETEIDRALGHFSRGRVRIR</sequence>
<dbReference type="HOGENOM" id="CLU_1170161_0_0_11"/>
<gene>
    <name evidence="2" type="ORF">SSOG_08149</name>
</gene>
<dbReference type="AlphaFoldDB" id="D9WTP1"/>
<keyword evidence="3" id="KW-1185">Reference proteome</keyword>
<reference evidence="2 3" key="1">
    <citation type="submission" date="2009-02" db="EMBL/GenBank/DDBJ databases">
        <title>Annotation of Streptomyces hygroscopicus strain ATCC 53653.</title>
        <authorList>
            <consortium name="The Broad Institute Genome Sequencing Platform"/>
            <consortium name="Broad Institute Microbial Sequencing Center"/>
            <person name="Fischbach M."/>
            <person name="Godfrey P."/>
            <person name="Ward D."/>
            <person name="Young S."/>
            <person name="Zeng Q."/>
            <person name="Koehrsen M."/>
            <person name="Alvarado L."/>
            <person name="Berlin A.M."/>
            <person name="Bochicchio J."/>
            <person name="Borenstein D."/>
            <person name="Chapman S.B."/>
            <person name="Chen Z."/>
            <person name="Engels R."/>
            <person name="Freedman E."/>
            <person name="Gellesch M."/>
            <person name="Goldberg J."/>
            <person name="Griggs A."/>
            <person name="Gujja S."/>
            <person name="Heilman E.R."/>
            <person name="Heiman D.I."/>
            <person name="Hepburn T.A."/>
            <person name="Howarth C."/>
            <person name="Jen D."/>
            <person name="Larson L."/>
            <person name="Lewis B."/>
            <person name="Mehta T."/>
            <person name="Park D."/>
            <person name="Pearson M."/>
            <person name="Richards J."/>
            <person name="Roberts A."/>
            <person name="Saif S."/>
            <person name="Shea T.D."/>
            <person name="Shenoy N."/>
            <person name="Sisk P."/>
            <person name="Stolte C."/>
            <person name="Sykes S.N."/>
            <person name="Thomson T."/>
            <person name="Walk T."/>
            <person name="White J."/>
            <person name="Yandava C."/>
            <person name="Straight P."/>
            <person name="Clardy J."/>
            <person name="Hung D."/>
            <person name="Kolter R."/>
            <person name="Mekalanos J."/>
            <person name="Walker S."/>
            <person name="Walsh C.T."/>
            <person name="Wieland-Brown L.C."/>
            <person name="Haas B."/>
            <person name="Nusbaum C."/>
            <person name="Birren B."/>
        </authorList>
    </citation>
    <scope>NUCLEOTIDE SEQUENCE [LARGE SCALE GENOMIC DNA]</scope>
    <source>
        <strain evidence="2 3">ATCC 53653</strain>
    </source>
</reference>
<organism evidence="2 3">
    <name type="scientific">Streptomyces himastatinicus ATCC 53653</name>
    <dbReference type="NCBI Taxonomy" id="457427"/>
    <lineage>
        <taxon>Bacteria</taxon>
        <taxon>Bacillati</taxon>
        <taxon>Actinomycetota</taxon>
        <taxon>Actinomycetes</taxon>
        <taxon>Kitasatosporales</taxon>
        <taxon>Streptomycetaceae</taxon>
        <taxon>Streptomyces</taxon>
        <taxon>Streptomyces violaceusniger group</taxon>
    </lineage>
</organism>
<dbReference type="Proteomes" id="UP000003963">
    <property type="component" value="Unassembled WGS sequence"/>
</dbReference>